<accession>A0A833VV69</accession>
<dbReference type="Pfam" id="PF00085">
    <property type="entry name" value="Thioredoxin"/>
    <property type="match status" value="1"/>
</dbReference>
<proteinExistence type="predicted"/>
<evidence type="ECO:0000259" key="1">
    <source>
        <dbReference type="PROSITE" id="PS51352"/>
    </source>
</evidence>
<dbReference type="InterPro" id="IPR013766">
    <property type="entry name" value="Thioredoxin_domain"/>
</dbReference>
<dbReference type="PROSITE" id="PS51352">
    <property type="entry name" value="THIOREDOXIN_2"/>
    <property type="match status" value="1"/>
</dbReference>
<dbReference type="OrthoDB" id="1700492at2759"/>
<dbReference type="InterPro" id="IPR036249">
    <property type="entry name" value="Thioredoxin-like_sf"/>
</dbReference>
<dbReference type="GO" id="GO:0003756">
    <property type="term" value="F:protein disulfide isomerase activity"/>
    <property type="evidence" value="ECO:0007669"/>
    <property type="project" value="TreeGrafter"/>
</dbReference>
<gene>
    <name evidence="2" type="ORF">FCM35_KLT21148</name>
</gene>
<keyword evidence="3" id="KW-1185">Reference proteome</keyword>
<keyword evidence="2" id="KW-0413">Isomerase</keyword>
<sequence>MKTLIIADDAVVLTPENFDECGHCQKLAPDYERLASSFKKTDTVLIAKVDCTEHDDLCTKYDVTGYPTIHWFPKGSLKPRKYEGIRTADDLADFVSAEAGDDNPPHSQLSN</sequence>
<dbReference type="GO" id="GO:0006457">
    <property type="term" value="P:protein folding"/>
    <property type="evidence" value="ECO:0007669"/>
    <property type="project" value="TreeGrafter"/>
</dbReference>
<dbReference type="GO" id="GO:0005783">
    <property type="term" value="C:endoplasmic reticulum"/>
    <property type="evidence" value="ECO:0007669"/>
    <property type="project" value="TreeGrafter"/>
</dbReference>
<reference evidence="2" key="1">
    <citation type="submission" date="2020-01" db="EMBL/GenBank/DDBJ databases">
        <title>Genome sequence of Kobresia littledalei, the first chromosome-level genome in the family Cyperaceae.</title>
        <authorList>
            <person name="Qu G."/>
        </authorList>
    </citation>
    <scope>NUCLEOTIDE SEQUENCE</scope>
    <source>
        <strain evidence="2">C.B.Clarke</strain>
        <tissue evidence="2">Leaf</tissue>
    </source>
</reference>
<organism evidence="2 3">
    <name type="scientific">Carex littledalei</name>
    <dbReference type="NCBI Taxonomy" id="544730"/>
    <lineage>
        <taxon>Eukaryota</taxon>
        <taxon>Viridiplantae</taxon>
        <taxon>Streptophyta</taxon>
        <taxon>Embryophyta</taxon>
        <taxon>Tracheophyta</taxon>
        <taxon>Spermatophyta</taxon>
        <taxon>Magnoliopsida</taxon>
        <taxon>Liliopsida</taxon>
        <taxon>Poales</taxon>
        <taxon>Cyperaceae</taxon>
        <taxon>Cyperoideae</taxon>
        <taxon>Cariceae</taxon>
        <taxon>Carex</taxon>
        <taxon>Carex subgen. Euthyceras</taxon>
    </lineage>
</organism>
<name>A0A833VV69_9POAL</name>
<dbReference type="Gene3D" id="3.40.30.10">
    <property type="entry name" value="Glutaredoxin"/>
    <property type="match status" value="1"/>
</dbReference>
<dbReference type="Proteomes" id="UP000623129">
    <property type="component" value="Unassembled WGS sequence"/>
</dbReference>
<dbReference type="InterPro" id="IPR051063">
    <property type="entry name" value="PDI"/>
</dbReference>
<dbReference type="PANTHER" id="PTHR45672">
    <property type="entry name" value="PROTEIN DISULFIDE-ISOMERASE C17H9.14C-RELATED"/>
    <property type="match status" value="1"/>
</dbReference>
<feature type="domain" description="Thioredoxin" evidence="1">
    <location>
        <begin position="1"/>
        <end position="100"/>
    </location>
</feature>
<comment type="caution">
    <text evidence="2">The sequence shown here is derived from an EMBL/GenBank/DDBJ whole genome shotgun (WGS) entry which is preliminary data.</text>
</comment>
<dbReference type="PANTHER" id="PTHR45672:SF11">
    <property type="entry name" value="PROTEIN DISULFIDE-ISOMERASE C17H9.14C"/>
    <property type="match status" value="1"/>
</dbReference>
<dbReference type="SUPFAM" id="SSF52833">
    <property type="entry name" value="Thioredoxin-like"/>
    <property type="match status" value="1"/>
</dbReference>
<dbReference type="AlphaFoldDB" id="A0A833VV69"/>
<evidence type="ECO:0000313" key="3">
    <source>
        <dbReference type="Proteomes" id="UP000623129"/>
    </source>
</evidence>
<protein>
    <submittedName>
        <fullName evidence="2">Protein disulfide isomerase-like 2-1</fullName>
    </submittedName>
</protein>
<dbReference type="EMBL" id="SWLB01000009">
    <property type="protein sequence ID" value="KAF3334544.1"/>
    <property type="molecule type" value="Genomic_DNA"/>
</dbReference>
<evidence type="ECO:0000313" key="2">
    <source>
        <dbReference type="EMBL" id="KAF3334544.1"/>
    </source>
</evidence>